<dbReference type="OrthoDB" id="2591789at2"/>
<keyword evidence="1" id="KW-0812">Transmembrane</keyword>
<evidence type="ECO:0000313" key="2">
    <source>
        <dbReference type="EMBL" id="PWW32551.1"/>
    </source>
</evidence>
<protein>
    <submittedName>
        <fullName evidence="2">Uncharacterized protein</fullName>
    </submittedName>
</protein>
<feature type="transmembrane region" description="Helical" evidence="1">
    <location>
        <begin position="159"/>
        <end position="176"/>
    </location>
</feature>
<evidence type="ECO:0000313" key="3">
    <source>
        <dbReference type="Proteomes" id="UP000247150"/>
    </source>
</evidence>
<dbReference type="AlphaFoldDB" id="A0A2V3A8R6"/>
<feature type="transmembrane region" description="Helical" evidence="1">
    <location>
        <begin position="59"/>
        <end position="76"/>
    </location>
</feature>
<dbReference type="RefSeq" id="WP_110063458.1">
    <property type="nucleotide sequence ID" value="NZ_QGTW01000001.1"/>
</dbReference>
<dbReference type="Proteomes" id="UP000247150">
    <property type="component" value="Unassembled WGS sequence"/>
</dbReference>
<evidence type="ECO:0000256" key="1">
    <source>
        <dbReference type="SAM" id="Phobius"/>
    </source>
</evidence>
<accession>A0A2V3A8R6</accession>
<sequence length="190" mass="22740">MSYKEYWDQIFQQNKDMNSLITSYWHDYSNMGTWQFWLVVSLLVLPLILLYFTVDRRRIFELFFFGYTVHMLWAYIDIVLQRYSFFVHTYFFAPIFPHALNMTASALPVGFLLLYQYCLNHKKNFLVYTLLLSALFAFGFATIEALIGVLEFNKGMNQFYLFLIDVGVTYTAYFLTKLVKKMRKNEPLDE</sequence>
<comment type="caution">
    <text evidence="2">The sequence shown here is derived from an EMBL/GenBank/DDBJ whole genome shotgun (WGS) entry which is preliminary data.</text>
</comment>
<feature type="transmembrane region" description="Helical" evidence="1">
    <location>
        <begin position="34"/>
        <end position="52"/>
    </location>
</feature>
<dbReference type="EMBL" id="QGTW01000001">
    <property type="protein sequence ID" value="PWW32551.1"/>
    <property type="molecule type" value="Genomic_DNA"/>
</dbReference>
<keyword evidence="1" id="KW-1133">Transmembrane helix</keyword>
<gene>
    <name evidence="2" type="ORF">DFO73_101816</name>
</gene>
<name>A0A2V3A8R6_9BACI</name>
<feature type="transmembrane region" description="Helical" evidence="1">
    <location>
        <begin position="96"/>
        <end position="118"/>
    </location>
</feature>
<proteinExistence type="predicted"/>
<feature type="transmembrane region" description="Helical" evidence="1">
    <location>
        <begin position="125"/>
        <end position="147"/>
    </location>
</feature>
<keyword evidence="1" id="KW-0472">Membrane</keyword>
<organism evidence="2 3">
    <name type="scientific">Cytobacillus oceanisediminis</name>
    <dbReference type="NCBI Taxonomy" id="665099"/>
    <lineage>
        <taxon>Bacteria</taxon>
        <taxon>Bacillati</taxon>
        <taxon>Bacillota</taxon>
        <taxon>Bacilli</taxon>
        <taxon>Bacillales</taxon>
        <taxon>Bacillaceae</taxon>
        <taxon>Cytobacillus</taxon>
    </lineage>
</organism>
<reference evidence="2 3" key="1">
    <citation type="submission" date="2018-05" db="EMBL/GenBank/DDBJ databases">
        <title>Freshwater and sediment microbial communities from various areas in North America, analyzing microbe dynamics in response to fracking.</title>
        <authorList>
            <person name="Lamendella R."/>
        </authorList>
    </citation>
    <scope>NUCLEOTIDE SEQUENCE [LARGE SCALE GENOMIC DNA]</scope>
    <source>
        <strain evidence="2 3">15_TX</strain>
    </source>
</reference>